<dbReference type="STRING" id="316057.RPD_2147"/>
<name>Q138V7_RHOPS</name>
<keyword evidence="2" id="KW-1133">Transmembrane helix</keyword>
<evidence type="ECO:0000256" key="1">
    <source>
        <dbReference type="SAM" id="MobiDB-lite"/>
    </source>
</evidence>
<dbReference type="AlphaFoldDB" id="Q138V7"/>
<sequence length="247" mass="27216">MKVRPAMSRWCWSKDRVMPRSSPRDVPLLSEGLTSRATLPSSLGPSPFAAQYAETDPDEYFRRIGNMKRRNRWLSNAALLSAGVAAIVLLSSLPSHTAAANALRWTAEAPERGARGWTCIAFGRLSGWTSYTGAGERPRMLHAAPPWPTADSGHSPASRADAWSIDRPSRFSAPQSMRCDGYLDRHVTSIGQPGDVKCCGRSPARDWPNIGAWRFQRHTEASPIRKGVRAGLVTGFEPYWNLEIDVG</sequence>
<feature type="region of interest" description="Disordered" evidence="1">
    <location>
        <begin position="142"/>
        <end position="161"/>
    </location>
</feature>
<keyword evidence="2" id="KW-0812">Transmembrane</keyword>
<dbReference type="Proteomes" id="UP000001818">
    <property type="component" value="Chromosome"/>
</dbReference>
<protein>
    <submittedName>
        <fullName evidence="3">Uncharacterized protein</fullName>
    </submittedName>
</protein>
<reference evidence="3 4" key="1">
    <citation type="submission" date="2006-03" db="EMBL/GenBank/DDBJ databases">
        <title>Complete sequence of Rhodopseudomonas palustris BisB5.</title>
        <authorList>
            <consortium name="US DOE Joint Genome Institute"/>
            <person name="Copeland A."/>
            <person name="Lucas S."/>
            <person name="Lapidus A."/>
            <person name="Barry K."/>
            <person name="Detter J.C."/>
            <person name="Glavina del Rio T."/>
            <person name="Hammon N."/>
            <person name="Israni S."/>
            <person name="Dalin E."/>
            <person name="Tice H."/>
            <person name="Pitluck S."/>
            <person name="Chain P."/>
            <person name="Malfatti S."/>
            <person name="Shin M."/>
            <person name="Vergez L."/>
            <person name="Schmutz J."/>
            <person name="Larimer F."/>
            <person name="Land M."/>
            <person name="Hauser L."/>
            <person name="Pelletier D.A."/>
            <person name="Kyrpides N."/>
            <person name="Lykidis A."/>
            <person name="Oda Y."/>
            <person name="Harwood C.S."/>
            <person name="Richardson P."/>
        </authorList>
    </citation>
    <scope>NUCLEOTIDE SEQUENCE [LARGE SCALE GENOMIC DNA]</scope>
    <source>
        <strain evidence="3 4">BisB5</strain>
    </source>
</reference>
<evidence type="ECO:0000256" key="2">
    <source>
        <dbReference type="SAM" id="Phobius"/>
    </source>
</evidence>
<gene>
    <name evidence="3" type="ordered locus">RPD_2147</name>
</gene>
<organism evidence="3 4">
    <name type="scientific">Rhodopseudomonas palustris (strain BisB5)</name>
    <dbReference type="NCBI Taxonomy" id="316057"/>
    <lineage>
        <taxon>Bacteria</taxon>
        <taxon>Pseudomonadati</taxon>
        <taxon>Pseudomonadota</taxon>
        <taxon>Alphaproteobacteria</taxon>
        <taxon>Hyphomicrobiales</taxon>
        <taxon>Nitrobacteraceae</taxon>
        <taxon>Rhodopseudomonas</taxon>
    </lineage>
</organism>
<evidence type="ECO:0000313" key="3">
    <source>
        <dbReference type="EMBL" id="ABE39382.1"/>
    </source>
</evidence>
<dbReference type="HOGENOM" id="CLU_1123820_0_0_5"/>
<feature type="transmembrane region" description="Helical" evidence="2">
    <location>
        <begin position="73"/>
        <end position="93"/>
    </location>
</feature>
<keyword evidence="2" id="KW-0472">Membrane</keyword>
<dbReference type="KEGG" id="rpd:RPD_2147"/>
<accession>Q138V7</accession>
<evidence type="ECO:0000313" key="4">
    <source>
        <dbReference type="Proteomes" id="UP000001818"/>
    </source>
</evidence>
<dbReference type="EMBL" id="CP000283">
    <property type="protein sequence ID" value="ABE39382.1"/>
    <property type="molecule type" value="Genomic_DNA"/>
</dbReference>
<proteinExistence type="predicted"/>